<protein>
    <recommendedName>
        <fullName evidence="3">F-box domain-containing protein</fullName>
    </recommendedName>
</protein>
<dbReference type="OrthoDB" id="5272396at2759"/>
<dbReference type="Proteomes" id="UP001056384">
    <property type="component" value="Chromosome 1"/>
</dbReference>
<dbReference type="AlphaFoldDB" id="A0A9Q9AE99"/>
<evidence type="ECO:0008006" key="3">
    <source>
        <dbReference type="Google" id="ProtNLM"/>
    </source>
</evidence>
<evidence type="ECO:0000313" key="1">
    <source>
        <dbReference type="EMBL" id="USW47899.1"/>
    </source>
</evidence>
<gene>
    <name evidence="1" type="ORF">Slin15195_G012180</name>
</gene>
<organism evidence="1 2">
    <name type="scientific">Septoria linicola</name>
    <dbReference type="NCBI Taxonomy" id="215465"/>
    <lineage>
        <taxon>Eukaryota</taxon>
        <taxon>Fungi</taxon>
        <taxon>Dikarya</taxon>
        <taxon>Ascomycota</taxon>
        <taxon>Pezizomycotina</taxon>
        <taxon>Dothideomycetes</taxon>
        <taxon>Dothideomycetidae</taxon>
        <taxon>Mycosphaerellales</taxon>
        <taxon>Mycosphaerellaceae</taxon>
        <taxon>Septoria</taxon>
    </lineage>
</organism>
<reference evidence="1" key="1">
    <citation type="submission" date="2022-06" db="EMBL/GenBank/DDBJ databases">
        <title>Complete genome sequences of two strains of the flax pathogen Septoria linicola.</title>
        <authorList>
            <person name="Lapalu N."/>
            <person name="Simon A."/>
            <person name="Demenou B."/>
            <person name="Paumier D."/>
            <person name="Guillot M.-P."/>
            <person name="Gout L."/>
            <person name="Valade R."/>
        </authorList>
    </citation>
    <scope>NUCLEOTIDE SEQUENCE</scope>
    <source>
        <strain evidence="1">SE15195</strain>
    </source>
</reference>
<proteinExistence type="predicted"/>
<sequence length="198" mass="22763">MSLARLFMLPTEIRALIFEYVVAEGQLVTFRLDSFQREYYQYATQPALTSVNRQVRCESLPIWYESNDFVLHTEGTKAADGRNWLQCNATYLPLLRRITFWVRYVPLTNNQRTSSQGAIGVSIYRQKKARDWLIDPAWSWITVVRKPAELDSHASLLVEKLKKLIAAMSTELAGMNAYIALVHGLKLYYLPISSRTGP</sequence>
<dbReference type="EMBL" id="CP099418">
    <property type="protein sequence ID" value="USW47899.1"/>
    <property type="molecule type" value="Genomic_DNA"/>
</dbReference>
<name>A0A9Q9AE99_9PEZI</name>
<evidence type="ECO:0000313" key="2">
    <source>
        <dbReference type="Proteomes" id="UP001056384"/>
    </source>
</evidence>
<accession>A0A9Q9AE99</accession>
<keyword evidence="2" id="KW-1185">Reference proteome</keyword>